<evidence type="ECO:0000256" key="1">
    <source>
        <dbReference type="SAM" id="Phobius"/>
    </source>
</evidence>
<keyword evidence="5" id="KW-1185">Reference proteome</keyword>
<dbReference type="AlphaFoldDB" id="A0A1Q8Y9Y0"/>
<dbReference type="Proteomes" id="UP000185911">
    <property type="component" value="Unassembled WGS sequence"/>
</dbReference>
<dbReference type="InterPro" id="IPR025746">
    <property type="entry name" value="PilX_N_dom"/>
</dbReference>
<comment type="caution">
    <text evidence="4">The sequence shown here is derived from an EMBL/GenBank/DDBJ whole genome shotgun (WGS) entry which is preliminary data.</text>
</comment>
<dbReference type="EMBL" id="MSYM01000018">
    <property type="protein sequence ID" value="OLP04779.1"/>
    <property type="molecule type" value="Genomic_DNA"/>
</dbReference>
<sequence>MRGSQSSARSQAGVSLVIVMIFLVILSGLAITAMQGSTFSARIAGNESDRTLAFQAAEAALKDAENDIRSQLSSGAVCPVTSTLCRADPIDKGNGFDTACPNGRCNPNVGSPIWETSSRWTNASPANNTAISDGSVVYGFYTGAAALPVVAQRPRYLIEYFPKYEATVYRVTALGYGANATTRVMLQTSVKAK</sequence>
<keyword evidence="1" id="KW-1133">Transmembrane helix</keyword>
<evidence type="ECO:0000313" key="5">
    <source>
        <dbReference type="Proteomes" id="UP000185911"/>
    </source>
</evidence>
<dbReference type="Pfam" id="PF14341">
    <property type="entry name" value="PilX_N"/>
    <property type="match status" value="1"/>
</dbReference>
<evidence type="ECO:0000259" key="3">
    <source>
        <dbReference type="Pfam" id="PF14341"/>
    </source>
</evidence>
<reference evidence="4 5" key="1">
    <citation type="submission" date="2017-01" db="EMBL/GenBank/DDBJ databases">
        <title>Genome sequence of Rhodoferax antarcticus ANT.BR, a psychrophilic purple nonsulfur bacterium from an Antarctic microbial mat.</title>
        <authorList>
            <person name="Baker J."/>
            <person name="Riester C."/>
            <person name="Skinner B."/>
            <person name="Newell A."/>
            <person name="Swingley W."/>
            <person name="Madigan M."/>
            <person name="Jung D."/>
            <person name="Asao M."/>
            <person name="Chen M."/>
            <person name="Loughlin P."/>
            <person name="Pan H."/>
            <person name="Lin S."/>
            <person name="Li N."/>
            <person name="Shaw J."/>
            <person name="Prado M."/>
            <person name="Sherman C."/>
            <person name="Li X."/>
            <person name="Tang J."/>
            <person name="Blankenship R."/>
            <person name="Zhao T."/>
            <person name="Touchman J."/>
            <person name="Sattley M."/>
        </authorList>
    </citation>
    <scope>NUCLEOTIDE SEQUENCE [LARGE SCALE GENOMIC DNA]</scope>
    <source>
        <strain evidence="4 5">ANT.BR</strain>
    </source>
</reference>
<proteinExistence type="predicted"/>
<dbReference type="InterPro" id="IPR025205">
    <property type="entry name" value="PilX/PilW_C"/>
</dbReference>
<protein>
    <submittedName>
        <fullName evidence="4">Type IV pilus assembly protein PilX</fullName>
    </submittedName>
</protein>
<keyword evidence="1" id="KW-0472">Membrane</keyword>
<dbReference type="STRING" id="81479.RA876_11870"/>
<feature type="domain" description="Type 4 fimbrial biogenesis protein PilX N-terminal" evidence="3">
    <location>
        <begin position="12"/>
        <end position="62"/>
    </location>
</feature>
<dbReference type="Pfam" id="PF13681">
    <property type="entry name" value="PilX"/>
    <property type="match status" value="1"/>
</dbReference>
<feature type="transmembrane region" description="Helical" evidence="1">
    <location>
        <begin position="12"/>
        <end position="34"/>
    </location>
</feature>
<gene>
    <name evidence="4" type="ORF">BLL52_3595</name>
</gene>
<keyword evidence="1" id="KW-0812">Transmembrane</keyword>
<evidence type="ECO:0000313" key="4">
    <source>
        <dbReference type="EMBL" id="OLP04779.1"/>
    </source>
</evidence>
<organism evidence="4 5">
    <name type="scientific">Rhodoferax antarcticus ANT.BR</name>
    <dbReference type="NCBI Taxonomy" id="1111071"/>
    <lineage>
        <taxon>Bacteria</taxon>
        <taxon>Pseudomonadati</taxon>
        <taxon>Pseudomonadota</taxon>
        <taxon>Betaproteobacteria</taxon>
        <taxon>Burkholderiales</taxon>
        <taxon>Comamonadaceae</taxon>
        <taxon>Rhodoferax</taxon>
    </lineage>
</organism>
<feature type="domain" description="PilX/PilW C-terminal" evidence="2">
    <location>
        <begin position="102"/>
        <end position="190"/>
    </location>
</feature>
<evidence type="ECO:0000259" key="2">
    <source>
        <dbReference type="Pfam" id="PF13681"/>
    </source>
</evidence>
<name>A0A1Q8Y9Y0_9BURK</name>
<accession>A0A1Q8Y9Y0</accession>